<dbReference type="Pfam" id="PF25535">
    <property type="entry name" value="DUF7919"/>
    <property type="match status" value="1"/>
</dbReference>
<dbReference type="eggNOG" id="ENOG50334ZT">
    <property type="taxonomic scope" value="Bacteria"/>
</dbReference>
<evidence type="ECO:0000313" key="2">
    <source>
        <dbReference type="EMBL" id="CAN91302.1"/>
    </source>
</evidence>
<dbReference type="Proteomes" id="UP000002139">
    <property type="component" value="Chromosome"/>
</dbReference>
<dbReference type="RefSeq" id="WP_012233779.1">
    <property type="nucleotide sequence ID" value="NC_010162.1"/>
</dbReference>
<protein>
    <recommendedName>
        <fullName evidence="1">DUF7919 domain-containing protein</fullName>
    </recommendedName>
</protein>
<accession>A9F0U0</accession>
<evidence type="ECO:0000313" key="3">
    <source>
        <dbReference type="Proteomes" id="UP000002139"/>
    </source>
</evidence>
<dbReference type="OrthoDB" id="5523878at2"/>
<keyword evidence="3" id="KW-1185">Reference proteome</keyword>
<proteinExistence type="predicted"/>
<dbReference type="STRING" id="448385.sce1145"/>
<reference evidence="2 3" key="1">
    <citation type="journal article" date="2007" name="Nat. Biotechnol.">
        <title>Complete genome sequence of the myxobacterium Sorangium cellulosum.</title>
        <authorList>
            <person name="Schneiker S."/>
            <person name="Perlova O."/>
            <person name="Kaiser O."/>
            <person name="Gerth K."/>
            <person name="Alici A."/>
            <person name="Altmeyer M.O."/>
            <person name="Bartels D."/>
            <person name="Bekel T."/>
            <person name="Beyer S."/>
            <person name="Bode E."/>
            <person name="Bode H.B."/>
            <person name="Bolten C.J."/>
            <person name="Choudhuri J.V."/>
            <person name="Doss S."/>
            <person name="Elnakady Y.A."/>
            <person name="Frank B."/>
            <person name="Gaigalat L."/>
            <person name="Goesmann A."/>
            <person name="Groeger C."/>
            <person name="Gross F."/>
            <person name="Jelsbak L."/>
            <person name="Jelsbak L."/>
            <person name="Kalinowski J."/>
            <person name="Kegler C."/>
            <person name="Knauber T."/>
            <person name="Konietzny S."/>
            <person name="Kopp M."/>
            <person name="Krause L."/>
            <person name="Krug D."/>
            <person name="Linke B."/>
            <person name="Mahmud T."/>
            <person name="Martinez-Arias R."/>
            <person name="McHardy A.C."/>
            <person name="Merai M."/>
            <person name="Meyer F."/>
            <person name="Mormann S."/>
            <person name="Munoz-Dorado J."/>
            <person name="Perez J."/>
            <person name="Pradella S."/>
            <person name="Rachid S."/>
            <person name="Raddatz G."/>
            <person name="Rosenau F."/>
            <person name="Rueckert C."/>
            <person name="Sasse F."/>
            <person name="Scharfe M."/>
            <person name="Schuster S.C."/>
            <person name="Suen G."/>
            <person name="Treuner-Lange A."/>
            <person name="Velicer G.J."/>
            <person name="Vorholter F.-J."/>
            <person name="Weissman K.J."/>
            <person name="Welch R.D."/>
            <person name="Wenzel S.C."/>
            <person name="Whitworth D.E."/>
            <person name="Wilhelm S."/>
            <person name="Wittmann C."/>
            <person name="Bloecker H."/>
            <person name="Puehler A."/>
            <person name="Mueller R."/>
        </authorList>
    </citation>
    <scope>NUCLEOTIDE SEQUENCE [LARGE SCALE GENOMIC DNA]</scope>
    <source>
        <strain evidence="3">So ce56</strain>
    </source>
</reference>
<name>A9F0U0_SORC5</name>
<feature type="domain" description="DUF7919" evidence="1">
    <location>
        <begin position="2"/>
        <end position="140"/>
    </location>
</feature>
<dbReference type="BioCyc" id="SCEL448385:SCE_RS05980-MONOMER"/>
<gene>
    <name evidence="2" type="ordered locus">sce1145</name>
</gene>
<dbReference type="InterPro" id="IPR057679">
    <property type="entry name" value="DUF7919"/>
</dbReference>
<sequence>MTFFPDLAPYRYGFAPVAWDQNGPPSLEPIELYTWMWDPEDGAFDLPELAVGWLEPPHEYPRGALTTPLVEKLDRLCRASRYHVTRGFHPCGICGDDSDGLGSKEIRLLGDGVVYAAPDKIVHYVSAHAYAPPRGFVTALERCDGLAQPRRGALRPVTIDMIPREHVDVSLLDAEVRASLRRDHREQIFQDLVLQDRGDVVAILTRIDLGGSSEPFARSWDVPKRALLNMIQAAHSIINMLEASHSERALAMFAQHQRARSSKR</sequence>
<dbReference type="KEGG" id="scl:sce1145"/>
<dbReference type="AlphaFoldDB" id="A9F0U0"/>
<evidence type="ECO:0000259" key="1">
    <source>
        <dbReference type="Pfam" id="PF25535"/>
    </source>
</evidence>
<dbReference type="EMBL" id="AM746676">
    <property type="protein sequence ID" value="CAN91302.1"/>
    <property type="molecule type" value="Genomic_DNA"/>
</dbReference>
<dbReference type="HOGENOM" id="CLU_1053375_0_0_7"/>
<organism evidence="2 3">
    <name type="scientific">Sorangium cellulosum (strain So ce56)</name>
    <name type="common">Polyangium cellulosum (strain So ce56)</name>
    <dbReference type="NCBI Taxonomy" id="448385"/>
    <lineage>
        <taxon>Bacteria</taxon>
        <taxon>Pseudomonadati</taxon>
        <taxon>Myxococcota</taxon>
        <taxon>Polyangia</taxon>
        <taxon>Polyangiales</taxon>
        <taxon>Polyangiaceae</taxon>
        <taxon>Sorangium</taxon>
    </lineage>
</organism>